<organism evidence="1 2">
    <name type="scientific">Candidatus Schekmanbacteria bacterium RBG_13_48_7</name>
    <dbReference type="NCBI Taxonomy" id="1817878"/>
    <lineage>
        <taxon>Bacteria</taxon>
        <taxon>Candidatus Schekmaniibacteriota</taxon>
    </lineage>
</organism>
<dbReference type="AlphaFoldDB" id="A0A1F7RS98"/>
<protein>
    <submittedName>
        <fullName evidence="1">Uncharacterized protein</fullName>
    </submittedName>
</protein>
<comment type="caution">
    <text evidence="1">The sequence shown here is derived from an EMBL/GenBank/DDBJ whole genome shotgun (WGS) entry which is preliminary data.</text>
</comment>
<evidence type="ECO:0000313" key="1">
    <source>
        <dbReference type="EMBL" id="OGL44311.1"/>
    </source>
</evidence>
<dbReference type="Proteomes" id="UP000179266">
    <property type="component" value="Unassembled WGS sequence"/>
</dbReference>
<dbReference type="EMBL" id="MGDD01000230">
    <property type="protein sequence ID" value="OGL44311.1"/>
    <property type="molecule type" value="Genomic_DNA"/>
</dbReference>
<evidence type="ECO:0000313" key="2">
    <source>
        <dbReference type="Proteomes" id="UP000179266"/>
    </source>
</evidence>
<sequence>MLFVLPELLFIGFFFLETLKLQQILTDYLLFKQVYLEYTFFGKFEKDFYEFASGWKKQSFIY</sequence>
<name>A0A1F7RS98_9BACT</name>
<accession>A0A1F7RS98</accession>
<reference evidence="1 2" key="1">
    <citation type="journal article" date="2016" name="Nat. Commun.">
        <title>Thousands of microbial genomes shed light on interconnected biogeochemical processes in an aquifer system.</title>
        <authorList>
            <person name="Anantharaman K."/>
            <person name="Brown C.T."/>
            <person name="Hug L.A."/>
            <person name="Sharon I."/>
            <person name="Castelle C.J."/>
            <person name="Probst A.J."/>
            <person name="Thomas B.C."/>
            <person name="Singh A."/>
            <person name="Wilkins M.J."/>
            <person name="Karaoz U."/>
            <person name="Brodie E.L."/>
            <person name="Williams K.H."/>
            <person name="Hubbard S.S."/>
            <person name="Banfield J.F."/>
        </authorList>
    </citation>
    <scope>NUCLEOTIDE SEQUENCE [LARGE SCALE GENOMIC DNA]</scope>
</reference>
<gene>
    <name evidence="1" type="ORF">A2161_22575</name>
</gene>
<proteinExistence type="predicted"/>